<proteinExistence type="predicted"/>
<organism evidence="3 4">
    <name type="scientific">Deinococcus xinjiangensis</name>
    <dbReference type="NCBI Taxonomy" id="457454"/>
    <lineage>
        <taxon>Bacteria</taxon>
        <taxon>Thermotogati</taxon>
        <taxon>Deinococcota</taxon>
        <taxon>Deinococci</taxon>
        <taxon>Deinococcales</taxon>
        <taxon>Deinococcaceae</taxon>
        <taxon>Deinococcus</taxon>
    </lineage>
</organism>
<accession>A0ABP9VE40</accession>
<protein>
    <recommendedName>
        <fullName evidence="2">CAAX prenyl protease 2/Lysostaphin resistance protein A-like domain-containing protein</fullName>
    </recommendedName>
</protein>
<keyword evidence="1" id="KW-0812">Transmembrane</keyword>
<evidence type="ECO:0000259" key="2">
    <source>
        <dbReference type="Pfam" id="PF02517"/>
    </source>
</evidence>
<feature type="domain" description="CAAX prenyl protease 2/Lysostaphin resistance protein A-like" evidence="2">
    <location>
        <begin position="118"/>
        <end position="215"/>
    </location>
</feature>
<feature type="transmembrane region" description="Helical" evidence="1">
    <location>
        <begin position="227"/>
        <end position="245"/>
    </location>
</feature>
<comment type="caution">
    <text evidence="3">The sequence shown here is derived from an EMBL/GenBank/DDBJ whole genome shotgun (WGS) entry which is preliminary data.</text>
</comment>
<keyword evidence="1" id="KW-0472">Membrane</keyword>
<dbReference type="PANTHER" id="PTHR36435:SF1">
    <property type="entry name" value="CAAX AMINO TERMINAL PROTEASE FAMILY PROTEIN"/>
    <property type="match status" value="1"/>
</dbReference>
<dbReference type="EMBL" id="BAABRN010000052">
    <property type="protein sequence ID" value="GAA5503506.1"/>
    <property type="molecule type" value="Genomic_DNA"/>
</dbReference>
<evidence type="ECO:0000256" key="1">
    <source>
        <dbReference type="SAM" id="Phobius"/>
    </source>
</evidence>
<dbReference type="Proteomes" id="UP001458946">
    <property type="component" value="Unassembled WGS sequence"/>
</dbReference>
<keyword evidence="1" id="KW-1133">Transmembrane helix</keyword>
<evidence type="ECO:0000313" key="4">
    <source>
        <dbReference type="Proteomes" id="UP001458946"/>
    </source>
</evidence>
<dbReference type="InterPro" id="IPR003675">
    <property type="entry name" value="Rce1/LyrA-like_dom"/>
</dbReference>
<feature type="transmembrane region" description="Helical" evidence="1">
    <location>
        <begin position="15"/>
        <end position="37"/>
    </location>
</feature>
<keyword evidence="4" id="KW-1185">Reference proteome</keyword>
<gene>
    <name evidence="3" type="ORF">Dxin01_03265</name>
</gene>
<feature type="transmembrane region" description="Helical" evidence="1">
    <location>
        <begin position="57"/>
        <end position="76"/>
    </location>
</feature>
<evidence type="ECO:0000313" key="3">
    <source>
        <dbReference type="EMBL" id="GAA5503506.1"/>
    </source>
</evidence>
<dbReference type="InterPro" id="IPR052710">
    <property type="entry name" value="CAAX_protease"/>
</dbReference>
<sequence length="251" mass="27787">MRSKKRSGWAEERPFWAVALTNLVLIVALGAAGTALFLYGQQQGQPELLKQVPPPLLVFPFFALWLAYLFWGRGFWREVSPRRFQQLGAADGALLALPLLVVVVNLFDAQTTLAWSPNTLAYYAAFCALVAFVEEGLYRGLFIKWLLPRGWGVAVWVSSAVFGVTHALNLLGGQSVAQTAVQIAFALLFGLVAALLRLRLGSLLPLMLWHFLFDFTSFLGQNPSGNLGLEVLNCVLLALYAAWLYRQQRSA</sequence>
<dbReference type="Pfam" id="PF02517">
    <property type="entry name" value="Rce1-like"/>
    <property type="match status" value="1"/>
</dbReference>
<feature type="transmembrane region" description="Helical" evidence="1">
    <location>
        <begin position="150"/>
        <end position="170"/>
    </location>
</feature>
<feature type="transmembrane region" description="Helical" evidence="1">
    <location>
        <begin position="176"/>
        <end position="196"/>
    </location>
</feature>
<dbReference type="RefSeq" id="WP_353543477.1">
    <property type="nucleotide sequence ID" value="NZ_BAABRN010000052.1"/>
</dbReference>
<name>A0ABP9VE40_9DEIO</name>
<feature type="transmembrane region" description="Helical" evidence="1">
    <location>
        <begin position="88"/>
        <end position="107"/>
    </location>
</feature>
<reference evidence="3 4" key="1">
    <citation type="submission" date="2024-02" db="EMBL/GenBank/DDBJ databases">
        <title>Deinococcus xinjiangensis NBRC 107630.</title>
        <authorList>
            <person name="Ichikawa N."/>
            <person name="Katano-Makiyama Y."/>
            <person name="Hidaka K."/>
        </authorList>
    </citation>
    <scope>NUCLEOTIDE SEQUENCE [LARGE SCALE GENOMIC DNA]</scope>
    <source>
        <strain evidence="3 4">NBRC 107630</strain>
    </source>
</reference>
<dbReference type="PANTHER" id="PTHR36435">
    <property type="entry name" value="SLR1288 PROTEIN"/>
    <property type="match status" value="1"/>
</dbReference>